<dbReference type="Gene3D" id="2.20.70.10">
    <property type="match status" value="1"/>
</dbReference>
<sequence>MSLPGTKRPAPPPRKPSPPRENVSTEELTFKAKLEEIKRMRIQGGGDAPQPTLQVAKRLEIHEEPVVPKQIQTKNGVKTFLKSFGDWVEVVSKSGKVYYYNKKTRANQWSKPEAWVCEELKLNPPLPPPLPEIVKPPEPEEETQLQAPRIKM</sequence>
<accession>A0A0U2UEB3</accession>
<dbReference type="GO" id="GO:0005634">
    <property type="term" value="C:nucleus"/>
    <property type="evidence" value="ECO:0007669"/>
    <property type="project" value="UniProtKB-SubCell"/>
</dbReference>
<dbReference type="CDD" id="cd00201">
    <property type="entry name" value="WW"/>
    <property type="match status" value="1"/>
</dbReference>
<dbReference type="EMBL" id="KT754193">
    <property type="protein sequence ID" value="ALS04027.1"/>
    <property type="molecule type" value="mRNA"/>
</dbReference>
<dbReference type="SMART" id="SM00456">
    <property type="entry name" value="WW"/>
    <property type="match status" value="1"/>
</dbReference>
<dbReference type="GO" id="GO:0003682">
    <property type="term" value="F:chromatin binding"/>
    <property type="evidence" value="ECO:0007669"/>
    <property type="project" value="TreeGrafter"/>
</dbReference>
<reference evidence="6" key="1">
    <citation type="journal article" date="2015" name="Sci. Rep.">
        <title>Spliced leader RNA trans-splicing discovered in copepods.</title>
        <authorList>
            <person name="Yang F."/>
            <person name="Xu D."/>
            <person name="Zhuang Y."/>
            <person name="Yi X."/>
            <person name="Huang Y."/>
            <person name="Chen H."/>
            <person name="Lin S."/>
            <person name="Campbell D.A."/>
            <person name="Sturm N.R."/>
            <person name="Liu G."/>
            <person name="Zhang H."/>
        </authorList>
    </citation>
    <scope>NUCLEOTIDE SEQUENCE</scope>
</reference>
<evidence type="ECO:0000259" key="5">
    <source>
        <dbReference type="PROSITE" id="PS50020"/>
    </source>
</evidence>
<feature type="non-terminal residue" evidence="6">
    <location>
        <position position="152"/>
    </location>
</feature>
<dbReference type="InterPro" id="IPR036020">
    <property type="entry name" value="WW_dom_sf"/>
</dbReference>
<keyword evidence="2" id="KW-0156">Chromatin regulator</keyword>
<dbReference type="PANTHER" id="PTHR15911">
    <property type="entry name" value="WW DOMAIN-CONTAINING ADAPTER PROTEIN WITH COILED-COIL"/>
    <property type="match status" value="1"/>
</dbReference>
<dbReference type="PROSITE" id="PS50020">
    <property type="entry name" value="WW_DOMAIN_2"/>
    <property type="match status" value="1"/>
</dbReference>
<dbReference type="GO" id="GO:1904263">
    <property type="term" value="P:positive regulation of TORC1 signaling"/>
    <property type="evidence" value="ECO:0007669"/>
    <property type="project" value="TreeGrafter"/>
</dbReference>
<dbReference type="InterPro" id="IPR038867">
    <property type="entry name" value="WAC"/>
</dbReference>
<dbReference type="InterPro" id="IPR001202">
    <property type="entry name" value="WW_dom"/>
</dbReference>
<name>A0A0U2UEB3_9MAXI</name>
<dbReference type="PROSITE" id="PS01159">
    <property type="entry name" value="WW_DOMAIN_1"/>
    <property type="match status" value="1"/>
</dbReference>
<dbReference type="GO" id="GO:0000993">
    <property type="term" value="F:RNA polymerase II complex binding"/>
    <property type="evidence" value="ECO:0007669"/>
    <property type="project" value="TreeGrafter"/>
</dbReference>
<dbReference type="SUPFAM" id="SSF51045">
    <property type="entry name" value="WW domain"/>
    <property type="match status" value="1"/>
</dbReference>
<dbReference type="PANTHER" id="PTHR15911:SF6">
    <property type="entry name" value="WW DOMAIN-CONTAINING ADAPTER PROTEIN WITH COILED-COIL"/>
    <property type="match status" value="1"/>
</dbReference>
<dbReference type="Pfam" id="PF00397">
    <property type="entry name" value="WW"/>
    <property type="match status" value="1"/>
</dbReference>
<feature type="domain" description="WW" evidence="5">
    <location>
        <begin position="87"/>
        <end position="114"/>
    </location>
</feature>
<keyword evidence="3" id="KW-0539">Nucleus</keyword>
<feature type="region of interest" description="Disordered" evidence="4">
    <location>
        <begin position="1"/>
        <end position="28"/>
    </location>
</feature>
<evidence type="ECO:0000313" key="6">
    <source>
        <dbReference type="EMBL" id="ALS04027.1"/>
    </source>
</evidence>
<dbReference type="GO" id="GO:0006325">
    <property type="term" value="P:chromatin organization"/>
    <property type="evidence" value="ECO:0007669"/>
    <property type="project" value="UniProtKB-KW"/>
</dbReference>
<protein>
    <recommendedName>
        <fullName evidence="5">WW domain-containing protein</fullName>
    </recommendedName>
</protein>
<dbReference type="AlphaFoldDB" id="A0A0U2UEB3"/>
<organism evidence="6">
    <name type="scientific">Pseudodiaptomus poplesia</name>
    <dbReference type="NCBI Taxonomy" id="213370"/>
    <lineage>
        <taxon>Eukaryota</taxon>
        <taxon>Metazoa</taxon>
        <taxon>Ecdysozoa</taxon>
        <taxon>Arthropoda</taxon>
        <taxon>Crustacea</taxon>
        <taxon>Multicrustacea</taxon>
        <taxon>Hexanauplia</taxon>
        <taxon>Copepoda</taxon>
        <taxon>Calanoida</taxon>
        <taxon>Pseudodiaptomidae</taxon>
        <taxon>Pseudodiaptomus</taxon>
    </lineage>
</organism>
<evidence type="ECO:0000256" key="3">
    <source>
        <dbReference type="ARBA" id="ARBA00023242"/>
    </source>
</evidence>
<evidence type="ECO:0000256" key="4">
    <source>
        <dbReference type="SAM" id="MobiDB-lite"/>
    </source>
</evidence>
<proteinExistence type="evidence at transcript level"/>
<dbReference type="GO" id="GO:0010506">
    <property type="term" value="P:regulation of autophagy"/>
    <property type="evidence" value="ECO:0007669"/>
    <property type="project" value="TreeGrafter"/>
</dbReference>
<evidence type="ECO:0000256" key="2">
    <source>
        <dbReference type="ARBA" id="ARBA00022853"/>
    </source>
</evidence>
<evidence type="ECO:0000256" key="1">
    <source>
        <dbReference type="ARBA" id="ARBA00004123"/>
    </source>
</evidence>
<comment type="subcellular location">
    <subcellularLocation>
        <location evidence="1">Nucleus</location>
    </subcellularLocation>
</comment>
<feature type="region of interest" description="Disordered" evidence="4">
    <location>
        <begin position="128"/>
        <end position="152"/>
    </location>
</feature>